<feature type="domain" description="C2H2-type" evidence="2">
    <location>
        <begin position="108"/>
        <end position="132"/>
    </location>
</feature>
<feature type="compositionally biased region" description="Basic residues" evidence="1">
    <location>
        <begin position="152"/>
        <end position="161"/>
    </location>
</feature>
<dbReference type="SMART" id="SM00355">
    <property type="entry name" value="ZnF_C2H2"/>
    <property type="match status" value="3"/>
</dbReference>
<reference evidence="3 4" key="1">
    <citation type="journal article" date="2016" name="Genome Biol. Evol.">
        <title>Gene Family Evolution Reflects Adaptation to Soil Environmental Stressors in the Genome of the Collembolan Orchesella cincta.</title>
        <authorList>
            <person name="Faddeeva-Vakhrusheva A."/>
            <person name="Derks M.F."/>
            <person name="Anvar S.Y."/>
            <person name="Agamennone V."/>
            <person name="Suring W."/>
            <person name="Smit S."/>
            <person name="van Straalen N.M."/>
            <person name="Roelofs D."/>
        </authorList>
    </citation>
    <scope>NUCLEOTIDE SEQUENCE [LARGE SCALE GENOMIC DNA]</scope>
    <source>
        <tissue evidence="3">Mixed pool</tissue>
    </source>
</reference>
<gene>
    <name evidence="3" type="ORF">Ocin01_11561</name>
</gene>
<feature type="region of interest" description="Disordered" evidence="1">
    <location>
        <begin position="137"/>
        <end position="210"/>
    </location>
</feature>
<dbReference type="AlphaFoldDB" id="A0A1D2MQN7"/>
<evidence type="ECO:0000259" key="2">
    <source>
        <dbReference type="SMART" id="SM00355"/>
    </source>
</evidence>
<dbReference type="GO" id="GO:0016874">
    <property type="term" value="F:ligase activity"/>
    <property type="evidence" value="ECO:0007669"/>
    <property type="project" value="UniProtKB-KW"/>
</dbReference>
<feature type="domain" description="C2H2-type" evidence="2">
    <location>
        <begin position="64"/>
        <end position="87"/>
    </location>
</feature>
<dbReference type="EMBL" id="LJIJ01000709">
    <property type="protein sequence ID" value="ODM95114.1"/>
    <property type="molecule type" value="Genomic_DNA"/>
</dbReference>
<comment type="caution">
    <text evidence="3">The sequence shown here is derived from an EMBL/GenBank/DDBJ whole genome shotgun (WGS) entry which is preliminary data.</text>
</comment>
<keyword evidence="4" id="KW-1185">Reference proteome</keyword>
<evidence type="ECO:0000256" key="1">
    <source>
        <dbReference type="SAM" id="MobiDB-lite"/>
    </source>
</evidence>
<evidence type="ECO:0000313" key="3">
    <source>
        <dbReference type="EMBL" id="ODM95114.1"/>
    </source>
</evidence>
<dbReference type="InterPro" id="IPR013087">
    <property type="entry name" value="Znf_C2H2_type"/>
</dbReference>
<accession>A0A1D2MQN7</accession>
<keyword evidence="3" id="KW-0436">Ligase</keyword>
<evidence type="ECO:0000313" key="4">
    <source>
        <dbReference type="Proteomes" id="UP000094527"/>
    </source>
</evidence>
<dbReference type="Proteomes" id="UP000094527">
    <property type="component" value="Unassembled WGS sequence"/>
</dbReference>
<feature type="domain" description="C2H2-type" evidence="2">
    <location>
        <begin position="11"/>
        <end position="34"/>
    </location>
</feature>
<proteinExistence type="predicted"/>
<feature type="compositionally biased region" description="Polar residues" evidence="1">
    <location>
        <begin position="164"/>
        <end position="176"/>
    </location>
</feature>
<name>A0A1D2MQN7_ORCCI</name>
<organism evidence="3 4">
    <name type="scientific">Orchesella cincta</name>
    <name type="common">Springtail</name>
    <name type="synonym">Podura cincta</name>
    <dbReference type="NCBI Taxonomy" id="48709"/>
    <lineage>
        <taxon>Eukaryota</taxon>
        <taxon>Metazoa</taxon>
        <taxon>Ecdysozoa</taxon>
        <taxon>Arthropoda</taxon>
        <taxon>Hexapoda</taxon>
        <taxon>Collembola</taxon>
        <taxon>Entomobryomorpha</taxon>
        <taxon>Entomobryoidea</taxon>
        <taxon>Orchesellidae</taxon>
        <taxon>Orchesellinae</taxon>
        <taxon>Orchesella</taxon>
    </lineage>
</organism>
<sequence length="284" mass="32780">MEKIHPSDTSISCDKCNLIRATETDLVKHILNRHPGLAKIKIHGIIVDSNSNKEGEVDKKEKQILCQFCRSPYDDRFLYRMHLYEKHCKDIIQSFKEGIAEEQEKPAFPCPHCDTIIRTNETGLTIHIGKAHPDQCCAKVKSKRKEEDKTTRQSRKKRAPRKANNVQRKVSGTLLESSDDDCNGSDEDPHNNADNNTNEHPSRRSLRTKCPTRRYIDDKLSENILNREKRQARLTEQKKVVVPSSPMKFTKFEKNLLEKYPSVKWKGNPAVVLERLILVKTEVL</sequence>
<protein>
    <submittedName>
        <fullName evidence="3">Valine--tRNA ligase</fullName>
    </submittedName>
</protein>
<feature type="compositionally biased region" description="Acidic residues" evidence="1">
    <location>
        <begin position="177"/>
        <end position="186"/>
    </location>
</feature>